<keyword evidence="2" id="KW-1185">Reference proteome</keyword>
<proteinExistence type="predicted"/>
<comment type="caution">
    <text evidence="1">The sequence shown here is derived from an EMBL/GenBank/DDBJ whole genome shotgun (WGS) entry which is preliminary data.</text>
</comment>
<dbReference type="Proteomes" id="UP001162992">
    <property type="component" value="Chromosome 13"/>
</dbReference>
<gene>
    <name evidence="1" type="ORF">O6H91_13G018100</name>
</gene>
<dbReference type="EMBL" id="CM055104">
    <property type="protein sequence ID" value="KAJ7532749.1"/>
    <property type="molecule type" value="Genomic_DNA"/>
</dbReference>
<name>A0ACC2BTA5_DIPCM</name>
<sequence length="211" mass="23026">MVMTSAISLPPPAVAIHALNPPLSTLCSPPHRYYASCSISTVIGGTRGCCCGTIAIQKRQQHLQIQAFSPPPAPKGFGAPPKKKERPFTRTLESAESEDSKEEEEVDDVVPEIVTNRMLKRIGFTVGLPVFVGVLSFPVFYYARVVGNVDVPVWIPFATSLFTFGSAGFGITYGVLSTSWDPLREGSLLGWEEAQTNWPNLWKGAQKKKTN</sequence>
<reference evidence="2" key="1">
    <citation type="journal article" date="2024" name="Proc. Natl. Acad. Sci. U.S.A.">
        <title>Extraordinary preservation of gene collinearity over three hundred million years revealed in homosporous lycophytes.</title>
        <authorList>
            <person name="Li C."/>
            <person name="Wickell D."/>
            <person name="Kuo L.Y."/>
            <person name="Chen X."/>
            <person name="Nie B."/>
            <person name="Liao X."/>
            <person name="Peng D."/>
            <person name="Ji J."/>
            <person name="Jenkins J."/>
            <person name="Williams M."/>
            <person name="Shu S."/>
            <person name="Plott C."/>
            <person name="Barry K."/>
            <person name="Rajasekar S."/>
            <person name="Grimwood J."/>
            <person name="Han X."/>
            <person name="Sun S."/>
            <person name="Hou Z."/>
            <person name="He W."/>
            <person name="Dai G."/>
            <person name="Sun C."/>
            <person name="Schmutz J."/>
            <person name="Leebens-Mack J.H."/>
            <person name="Li F.W."/>
            <person name="Wang L."/>
        </authorList>
    </citation>
    <scope>NUCLEOTIDE SEQUENCE [LARGE SCALE GENOMIC DNA]</scope>
    <source>
        <strain evidence="2">cv. PW_Plant_1</strain>
    </source>
</reference>
<accession>A0ACC2BTA5</accession>
<protein>
    <submittedName>
        <fullName evidence="1">Uncharacterized protein</fullName>
    </submittedName>
</protein>
<evidence type="ECO:0000313" key="2">
    <source>
        <dbReference type="Proteomes" id="UP001162992"/>
    </source>
</evidence>
<organism evidence="1 2">
    <name type="scientific">Diphasiastrum complanatum</name>
    <name type="common">Issler's clubmoss</name>
    <name type="synonym">Lycopodium complanatum</name>
    <dbReference type="NCBI Taxonomy" id="34168"/>
    <lineage>
        <taxon>Eukaryota</taxon>
        <taxon>Viridiplantae</taxon>
        <taxon>Streptophyta</taxon>
        <taxon>Embryophyta</taxon>
        <taxon>Tracheophyta</taxon>
        <taxon>Lycopodiopsida</taxon>
        <taxon>Lycopodiales</taxon>
        <taxon>Lycopodiaceae</taxon>
        <taxon>Lycopodioideae</taxon>
        <taxon>Diphasiastrum</taxon>
    </lineage>
</organism>
<evidence type="ECO:0000313" key="1">
    <source>
        <dbReference type="EMBL" id="KAJ7532749.1"/>
    </source>
</evidence>